<feature type="transmembrane region" description="Helical" evidence="8">
    <location>
        <begin position="139"/>
        <end position="162"/>
    </location>
</feature>
<gene>
    <name evidence="9" type="ORF">GHC21_19545</name>
</gene>
<evidence type="ECO:0008006" key="11">
    <source>
        <dbReference type="Google" id="ProtNLM"/>
    </source>
</evidence>
<keyword evidence="5 8" id="KW-0812">Transmembrane</keyword>
<evidence type="ECO:0000256" key="5">
    <source>
        <dbReference type="ARBA" id="ARBA00022692"/>
    </source>
</evidence>
<keyword evidence="10" id="KW-1185">Reference proteome</keyword>
<keyword evidence="4" id="KW-1003">Cell membrane</keyword>
<organism evidence="9 10">
    <name type="scientific">Kluyvera intermedia</name>
    <name type="common">Enterobacter intermedius</name>
    <dbReference type="NCBI Taxonomy" id="61648"/>
    <lineage>
        <taxon>Bacteria</taxon>
        <taxon>Pseudomonadati</taxon>
        <taxon>Pseudomonadota</taxon>
        <taxon>Gammaproteobacteria</taxon>
        <taxon>Enterobacterales</taxon>
        <taxon>Enterobacteriaceae</taxon>
        <taxon>Kluyvera</taxon>
    </lineage>
</organism>
<comment type="similarity">
    <text evidence="2">Belongs to the tellurite-resistance/dicarboxylate transporter (TDT) family.</text>
</comment>
<name>A0ABX6DSC5_KLUIN</name>
<dbReference type="PANTHER" id="PTHR31686">
    <property type="match status" value="1"/>
</dbReference>
<dbReference type="Gene3D" id="1.50.10.150">
    <property type="entry name" value="Voltage-dependent anion channel"/>
    <property type="match status" value="1"/>
</dbReference>
<feature type="transmembrane region" description="Helical" evidence="8">
    <location>
        <begin position="313"/>
        <end position="334"/>
    </location>
</feature>
<comment type="subcellular location">
    <subcellularLocation>
        <location evidence="1">Cell membrane</location>
        <topology evidence="1">Multi-pass membrane protein</topology>
    </subcellularLocation>
</comment>
<feature type="transmembrane region" description="Helical" evidence="8">
    <location>
        <begin position="80"/>
        <end position="101"/>
    </location>
</feature>
<evidence type="ECO:0000256" key="2">
    <source>
        <dbReference type="ARBA" id="ARBA00008566"/>
    </source>
</evidence>
<dbReference type="InterPro" id="IPR004695">
    <property type="entry name" value="SLAC1/Mae1/Ssu1/TehA"/>
</dbReference>
<feature type="transmembrane region" description="Helical" evidence="8">
    <location>
        <begin position="279"/>
        <end position="301"/>
    </location>
</feature>
<dbReference type="Proteomes" id="UP000344450">
    <property type="component" value="Chromosome"/>
</dbReference>
<evidence type="ECO:0000256" key="1">
    <source>
        <dbReference type="ARBA" id="ARBA00004651"/>
    </source>
</evidence>
<feature type="transmembrane region" description="Helical" evidence="8">
    <location>
        <begin position="174"/>
        <end position="195"/>
    </location>
</feature>
<feature type="transmembrane region" description="Helical" evidence="8">
    <location>
        <begin position="207"/>
        <end position="229"/>
    </location>
</feature>
<evidence type="ECO:0000256" key="8">
    <source>
        <dbReference type="SAM" id="Phobius"/>
    </source>
</evidence>
<dbReference type="InterPro" id="IPR038665">
    <property type="entry name" value="Voltage-dep_anion_channel_sf"/>
</dbReference>
<accession>A0ABX6DSC5</accession>
<protein>
    <recommendedName>
        <fullName evidence="11">C4-dicarboxylate transporter/malic acid transport protein</fullName>
    </recommendedName>
</protein>
<reference evidence="9 10" key="1">
    <citation type="submission" date="2019-10" db="EMBL/GenBank/DDBJ databases">
        <title>Complete genome sequencing of drug resistant plasmids in Kluyvera intermedia.</title>
        <authorList>
            <person name="Ke C."/>
            <person name="Jian S."/>
        </authorList>
    </citation>
    <scope>NUCLEOTIDE SEQUENCE [LARGE SCALE GENOMIC DNA]</scope>
    <source>
        <strain evidence="9 10">N2-1</strain>
    </source>
</reference>
<sequence>MRSPYFLTERVTALISSASLDEKWLLFMNPAPCSSLIPRIIAHFPYNYFALVMATGIVSIGCETAGFHSIARALLYLNTLHYALCLILAIAKLITYPTVVWEDLIHSDKGPGYLTMVAGTSVLGVQYNALTTLHSMPNVLMFISISLYMVVIFSLIAGIAMSKDKCSPAQGLDGLWLLCTVSGCSIVVLGMSLRGTAPQLQVLMLTALWSASIMLYFIIIPLIFFKWLFSSVNRKDFSPSWWINMGALAIASLAGVKVLENDHHDLFLAVTPSIITITFFLWAAAAWWLILLLTILVWRTVTRSLNLAYSPGNWSIVFPSGMFAVTTMNVMQYLKVDLPTEWVRVAMVGVLLLWLGFYLWMLASFCKRIKVQ</sequence>
<evidence type="ECO:0000256" key="3">
    <source>
        <dbReference type="ARBA" id="ARBA00022448"/>
    </source>
</evidence>
<keyword evidence="7 8" id="KW-0472">Membrane</keyword>
<feature type="transmembrane region" description="Helical" evidence="8">
    <location>
        <begin position="48"/>
        <end position="68"/>
    </location>
</feature>
<dbReference type="CDD" id="cd09319">
    <property type="entry name" value="TDT_like_1"/>
    <property type="match status" value="1"/>
</dbReference>
<evidence type="ECO:0000256" key="7">
    <source>
        <dbReference type="ARBA" id="ARBA00023136"/>
    </source>
</evidence>
<evidence type="ECO:0000256" key="6">
    <source>
        <dbReference type="ARBA" id="ARBA00022989"/>
    </source>
</evidence>
<feature type="transmembrane region" description="Helical" evidence="8">
    <location>
        <begin position="241"/>
        <end position="259"/>
    </location>
</feature>
<evidence type="ECO:0000313" key="10">
    <source>
        <dbReference type="Proteomes" id="UP000344450"/>
    </source>
</evidence>
<dbReference type="InterPro" id="IPR051629">
    <property type="entry name" value="Sulfite_efflux_TDT"/>
</dbReference>
<dbReference type="PANTHER" id="PTHR31686:SF1">
    <property type="entry name" value="SULFITE EFFLUX PUMP SSU1"/>
    <property type="match status" value="1"/>
</dbReference>
<evidence type="ECO:0000313" key="9">
    <source>
        <dbReference type="EMBL" id="QGH31727.1"/>
    </source>
</evidence>
<keyword evidence="3" id="KW-0813">Transport</keyword>
<evidence type="ECO:0000256" key="4">
    <source>
        <dbReference type="ARBA" id="ARBA00022475"/>
    </source>
</evidence>
<dbReference type="Pfam" id="PF03595">
    <property type="entry name" value="SLAC1"/>
    <property type="match status" value="1"/>
</dbReference>
<dbReference type="EMBL" id="CP045845">
    <property type="protein sequence ID" value="QGH31727.1"/>
    <property type="molecule type" value="Genomic_DNA"/>
</dbReference>
<feature type="transmembrane region" description="Helical" evidence="8">
    <location>
        <begin position="346"/>
        <end position="366"/>
    </location>
</feature>
<proteinExistence type="inferred from homology"/>
<keyword evidence="6 8" id="KW-1133">Transmembrane helix</keyword>